<dbReference type="PANTHER" id="PTHR39573:SF1">
    <property type="entry name" value="STRESS RESPONSE KINASE A"/>
    <property type="match status" value="1"/>
</dbReference>
<dbReference type="Gene3D" id="1.10.510.10">
    <property type="entry name" value="Transferase(Phosphotransferase) domain 1"/>
    <property type="match status" value="1"/>
</dbReference>
<feature type="domain" description="Aminoglycoside phosphotransferase" evidence="12">
    <location>
        <begin position="71"/>
        <end position="275"/>
    </location>
</feature>
<comment type="similarity">
    <text evidence="11">Belongs to the SrkA/RdoA protein kinase family.</text>
</comment>
<dbReference type="GO" id="GO:0005737">
    <property type="term" value="C:cytoplasm"/>
    <property type="evidence" value="ECO:0007669"/>
    <property type="project" value="UniProtKB-SubCell"/>
</dbReference>
<dbReference type="EC" id="2.7.11.1" evidence="11"/>
<keyword evidence="9 11" id="KW-0460">Magnesium</keyword>
<dbReference type="Gene3D" id="3.30.200.70">
    <property type="match status" value="1"/>
</dbReference>
<dbReference type="PANTHER" id="PTHR39573">
    <property type="entry name" value="STRESS RESPONSE KINASE A"/>
    <property type="match status" value="1"/>
</dbReference>
<dbReference type="RefSeq" id="WP_015468914.1">
    <property type="nucleotide sequence ID" value="NC_020813.1"/>
</dbReference>
<dbReference type="NCBIfam" id="NF008738">
    <property type="entry name" value="PRK11768.1"/>
    <property type="match status" value="1"/>
</dbReference>
<evidence type="ECO:0000256" key="4">
    <source>
        <dbReference type="ARBA" id="ARBA00022679"/>
    </source>
</evidence>
<sequence length="337" mass="39247">MQTDSQNFYQLDPNLILATAEQNNFFVTGELIQLNSYENRVFDIKLENEMSLNKNSASSNSISHNSVINNSIIAKYYRPNRWSRETILDEHRFIQELKSEGIEVASTYTLKNNSSVDMVDGIYYSFFEKVRGRMVQELTPSHFKKLGRWLARLHNVGSQKIAEHRSFIGPSNDGKWDQLDQLLSRVAPEVVGRYEAAAVRIFEELDERLAQLSDQDFIRLHGDLHRGNILEDSTGDFVVVDFDDMINGPAVQDFWMLMPSTEIDSPEFQGLIDSYSELREFPYEQLSLIPLLRGYRIITYAMWIMNRWSDPSFPRLFPEYGSYLYWAEETESLEKLK</sequence>
<evidence type="ECO:0000256" key="1">
    <source>
        <dbReference type="ARBA" id="ARBA00022490"/>
    </source>
</evidence>
<keyword evidence="8 11" id="KW-0067">ATP-binding</keyword>
<evidence type="ECO:0000256" key="6">
    <source>
        <dbReference type="ARBA" id="ARBA00022741"/>
    </source>
</evidence>
<comment type="function">
    <text evidence="11">A protein kinase that phosphorylates Ser and Thr residues. Probably acts to suppress the effects of stress linked to accumulation of reactive oxygen species. Probably involved in the extracytoplasmic stress response.</text>
</comment>
<evidence type="ECO:0000256" key="8">
    <source>
        <dbReference type="ARBA" id="ARBA00022840"/>
    </source>
</evidence>
<dbReference type="HAMAP" id="MF_01497">
    <property type="entry name" value="SrkA_kinase"/>
    <property type="match status" value="1"/>
</dbReference>
<feature type="site" description="ATP" evidence="11">
    <location>
        <position position="36"/>
    </location>
</feature>
<dbReference type="Gene3D" id="1.20.1270.170">
    <property type="match status" value="1"/>
</dbReference>
<evidence type="ECO:0000259" key="12">
    <source>
        <dbReference type="Pfam" id="PF01636"/>
    </source>
</evidence>
<dbReference type="Pfam" id="PF01636">
    <property type="entry name" value="APH"/>
    <property type="match status" value="1"/>
</dbReference>
<dbReference type="KEGG" id="bex:A11Q_204"/>
<accession>M4VMV6</accession>
<proteinExistence type="inferred from homology"/>
<dbReference type="PATRIC" id="fig|1184267.3.peg.207"/>
<dbReference type="STRING" id="1184267.A11Q_204"/>
<dbReference type="InterPro" id="IPR011009">
    <property type="entry name" value="Kinase-like_dom_sf"/>
</dbReference>
<keyword evidence="7 11" id="KW-0418">Kinase</keyword>
<evidence type="ECO:0000256" key="9">
    <source>
        <dbReference type="ARBA" id="ARBA00022842"/>
    </source>
</evidence>
<dbReference type="OrthoDB" id="5288883at2"/>
<dbReference type="AlphaFoldDB" id="M4VMV6"/>
<evidence type="ECO:0000256" key="2">
    <source>
        <dbReference type="ARBA" id="ARBA00022527"/>
    </source>
</evidence>
<dbReference type="SUPFAM" id="SSF56112">
    <property type="entry name" value="Protein kinase-like (PK-like)"/>
    <property type="match status" value="1"/>
</dbReference>
<keyword evidence="14" id="KW-1185">Reference proteome</keyword>
<protein>
    <recommendedName>
        <fullName evidence="11">Stress response kinase A</fullName>
        <ecNumber evidence="11">2.7.11.1</ecNumber>
    </recommendedName>
    <alternativeName>
        <fullName evidence="11">Serine/threonine-protein kinase SrkA</fullName>
    </alternativeName>
</protein>
<feature type="active site" description="Proton acceptor" evidence="11">
    <location>
        <position position="223"/>
    </location>
</feature>
<dbReference type="GO" id="GO:0004674">
    <property type="term" value="F:protein serine/threonine kinase activity"/>
    <property type="evidence" value="ECO:0007669"/>
    <property type="project" value="UniProtKB-UniRule"/>
</dbReference>
<dbReference type="GO" id="GO:0000287">
    <property type="term" value="F:magnesium ion binding"/>
    <property type="evidence" value="ECO:0007669"/>
    <property type="project" value="UniProtKB-UniRule"/>
</dbReference>
<dbReference type="InterPro" id="IPR002575">
    <property type="entry name" value="Aminoglycoside_PTrfase"/>
</dbReference>
<keyword evidence="1 11" id="KW-0963">Cytoplasm</keyword>
<keyword evidence="6 11" id="KW-0547">Nucleotide-binding</keyword>
<comment type="subcellular location">
    <subcellularLocation>
        <location evidence="11">Cytoplasm</location>
    </subcellularLocation>
</comment>
<feature type="active site" evidence="11">
    <location>
        <position position="241"/>
    </location>
</feature>
<keyword evidence="3 11" id="KW-0597">Phosphoprotein</keyword>
<evidence type="ECO:0000256" key="10">
    <source>
        <dbReference type="ARBA" id="ARBA00023016"/>
    </source>
</evidence>
<reference evidence="13 14" key="1">
    <citation type="journal article" date="2013" name="ISME J.">
        <title>By their genes ye shall know them: genomic signatures of predatory bacteria.</title>
        <authorList>
            <person name="Pasternak Z."/>
            <person name="Pietrokovski S."/>
            <person name="Rotem O."/>
            <person name="Gophna U."/>
            <person name="Lurie-Weinberger M.N."/>
            <person name="Jurkevitch E."/>
        </authorList>
    </citation>
    <scope>NUCLEOTIDE SEQUENCE [LARGE SCALE GENOMIC DNA]</scope>
    <source>
        <strain evidence="13 14">JSS</strain>
    </source>
</reference>
<keyword evidence="4 11" id="KW-0808">Transferase</keyword>
<feature type="binding site" evidence="11">
    <location>
        <position position="228"/>
    </location>
    <ligand>
        <name>Mg(2+)</name>
        <dbReference type="ChEBI" id="CHEBI:18420"/>
    </ligand>
</feature>
<feature type="binding site" evidence="11">
    <location>
        <position position="241"/>
    </location>
    <ligand>
        <name>Mg(2+)</name>
        <dbReference type="ChEBI" id="CHEBI:18420"/>
    </ligand>
</feature>
<keyword evidence="2 11" id="KW-0723">Serine/threonine-protein kinase</keyword>
<dbReference type="GO" id="GO:0005524">
    <property type="term" value="F:ATP binding"/>
    <property type="evidence" value="ECO:0007669"/>
    <property type="project" value="UniProtKB-UniRule"/>
</dbReference>
<dbReference type="InterPro" id="IPR032882">
    <property type="entry name" value="SrkA/RdoA"/>
</dbReference>
<dbReference type="EMBL" id="CP003537">
    <property type="protein sequence ID" value="AGH94424.1"/>
    <property type="molecule type" value="Genomic_DNA"/>
</dbReference>
<dbReference type="HOGENOM" id="CLU_054715_0_0_7"/>
<name>M4VMV6_9BACT</name>
<evidence type="ECO:0000313" key="14">
    <source>
        <dbReference type="Proteomes" id="UP000012040"/>
    </source>
</evidence>
<comment type="cofactor">
    <cofactor evidence="11">
        <name>Mg(2+)</name>
        <dbReference type="ChEBI" id="CHEBI:18420"/>
    </cofactor>
</comment>
<evidence type="ECO:0000256" key="3">
    <source>
        <dbReference type="ARBA" id="ARBA00022553"/>
    </source>
</evidence>
<evidence type="ECO:0000313" key="13">
    <source>
        <dbReference type="EMBL" id="AGH94424.1"/>
    </source>
</evidence>
<keyword evidence="10 11" id="KW-0346">Stress response</keyword>
<organism evidence="13 14">
    <name type="scientific">Pseudobdellovibrio exovorus JSS</name>
    <dbReference type="NCBI Taxonomy" id="1184267"/>
    <lineage>
        <taxon>Bacteria</taxon>
        <taxon>Pseudomonadati</taxon>
        <taxon>Bdellovibrionota</taxon>
        <taxon>Bdellovibrionia</taxon>
        <taxon>Bdellovibrionales</taxon>
        <taxon>Pseudobdellovibrionaceae</taxon>
        <taxon>Pseudobdellovibrio</taxon>
    </lineage>
</organism>
<evidence type="ECO:0000256" key="11">
    <source>
        <dbReference type="HAMAP-Rule" id="MF_01497"/>
    </source>
</evidence>
<comment type="subunit">
    <text evidence="11">Monomer.</text>
</comment>
<dbReference type="GO" id="GO:0106310">
    <property type="term" value="F:protein serine kinase activity"/>
    <property type="evidence" value="ECO:0007669"/>
    <property type="project" value="RHEA"/>
</dbReference>
<dbReference type="Proteomes" id="UP000012040">
    <property type="component" value="Chromosome"/>
</dbReference>
<evidence type="ECO:0000256" key="7">
    <source>
        <dbReference type="ARBA" id="ARBA00022777"/>
    </source>
</evidence>
<comment type="catalytic activity">
    <reaction evidence="11">
        <text>L-seryl-[protein] + ATP = O-phospho-L-seryl-[protein] + ADP + H(+)</text>
        <dbReference type="Rhea" id="RHEA:17989"/>
        <dbReference type="Rhea" id="RHEA-COMP:9863"/>
        <dbReference type="Rhea" id="RHEA-COMP:11604"/>
        <dbReference type="ChEBI" id="CHEBI:15378"/>
        <dbReference type="ChEBI" id="CHEBI:29999"/>
        <dbReference type="ChEBI" id="CHEBI:30616"/>
        <dbReference type="ChEBI" id="CHEBI:83421"/>
        <dbReference type="ChEBI" id="CHEBI:456216"/>
        <dbReference type="EC" id="2.7.11.1"/>
    </reaction>
</comment>
<comment type="catalytic activity">
    <reaction evidence="11">
        <text>L-threonyl-[protein] + ATP = O-phospho-L-threonyl-[protein] + ADP + H(+)</text>
        <dbReference type="Rhea" id="RHEA:46608"/>
        <dbReference type="Rhea" id="RHEA-COMP:11060"/>
        <dbReference type="Rhea" id="RHEA-COMP:11605"/>
        <dbReference type="ChEBI" id="CHEBI:15378"/>
        <dbReference type="ChEBI" id="CHEBI:30013"/>
        <dbReference type="ChEBI" id="CHEBI:30616"/>
        <dbReference type="ChEBI" id="CHEBI:61977"/>
        <dbReference type="ChEBI" id="CHEBI:456216"/>
        <dbReference type="EC" id="2.7.11.1"/>
    </reaction>
</comment>
<keyword evidence="5 11" id="KW-0479">Metal-binding</keyword>
<gene>
    <name evidence="11" type="primary">srkA</name>
    <name evidence="13" type="ORF">A11Q_204</name>
</gene>
<dbReference type="eggNOG" id="COG2334">
    <property type="taxonomic scope" value="Bacteria"/>
</dbReference>
<evidence type="ECO:0000256" key="5">
    <source>
        <dbReference type="ARBA" id="ARBA00022723"/>
    </source>
</evidence>